<name>A0ABV4F2C5_BRAEL</name>
<evidence type="ECO:0000313" key="1">
    <source>
        <dbReference type="EMBL" id="MEY9317190.1"/>
    </source>
</evidence>
<comment type="caution">
    <text evidence="1">The sequence shown here is derived from an EMBL/GenBank/DDBJ whole genome shotgun (WGS) entry which is preliminary data.</text>
</comment>
<organism evidence="1 2">
    <name type="scientific">Bradyrhizobium elkanii</name>
    <dbReference type="NCBI Taxonomy" id="29448"/>
    <lineage>
        <taxon>Bacteria</taxon>
        <taxon>Pseudomonadati</taxon>
        <taxon>Pseudomonadota</taxon>
        <taxon>Alphaproteobacteria</taxon>
        <taxon>Hyphomicrobiales</taxon>
        <taxon>Nitrobacteraceae</taxon>
        <taxon>Bradyrhizobium</taxon>
    </lineage>
</organism>
<accession>A0ABV4F2C5</accession>
<dbReference type="Proteomes" id="UP001565471">
    <property type="component" value="Unassembled WGS sequence"/>
</dbReference>
<protein>
    <submittedName>
        <fullName evidence="1">Uncharacterized protein</fullName>
    </submittedName>
</protein>
<gene>
    <name evidence="1" type="ORF">ABIF29_003989</name>
</gene>
<evidence type="ECO:0000313" key="2">
    <source>
        <dbReference type="Proteomes" id="UP001565471"/>
    </source>
</evidence>
<dbReference type="EMBL" id="JBGBZA010000002">
    <property type="protein sequence ID" value="MEY9317190.1"/>
    <property type="molecule type" value="Genomic_DNA"/>
</dbReference>
<keyword evidence="2" id="KW-1185">Reference proteome</keyword>
<reference evidence="1 2" key="1">
    <citation type="submission" date="2024-07" db="EMBL/GenBank/DDBJ databases">
        <title>Genomic Encyclopedia of Type Strains, Phase V (KMG-V): Genome sequencing to study the core and pangenomes of soil and plant-associated prokaryotes.</title>
        <authorList>
            <person name="Whitman W."/>
        </authorList>
    </citation>
    <scope>NUCLEOTIDE SEQUENCE [LARGE SCALE GENOMIC DNA]</scope>
    <source>
        <strain evidence="1 2">USDA 415</strain>
    </source>
</reference>
<sequence length="134" mass="14362">MSAPTLAVTTSKQTHRSRVTNGTALLSGVDGRSVWARRLRDLIESHVSDLGGNDAVTAAERSIVRRAATLTIELELMETVFAGAGGASPEALDLYGRTAGNLRRLLESVGLQRRARDITPDLRDYVSARSAETA</sequence>
<proteinExistence type="predicted"/>